<evidence type="ECO:0000256" key="1">
    <source>
        <dbReference type="SAM" id="MobiDB-lite"/>
    </source>
</evidence>
<reference evidence="2 3" key="1">
    <citation type="submission" date="2024-09" db="EMBL/GenBank/DDBJ databases">
        <authorList>
            <person name="Sun Q."/>
            <person name="Mori K."/>
        </authorList>
    </citation>
    <scope>NUCLEOTIDE SEQUENCE [LARGE SCALE GENOMIC DNA]</scope>
    <source>
        <strain evidence="2 3">CICC 11035S</strain>
    </source>
</reference>
<feature type="region of interest" description="Disordered" evidence="1">
    <location>
        <begin position="195"/>
        <end position="221"/>
    </location>
</feature>
<feature type="compositionally biased region" description="Polar residues" evidence="1">
    <location>
        <begin position="264"/>
        <end position="273"/>
    </location>
</feature>
<comment type="caution">
    <text evidence="2">The sequence shown here is derived from an EMBL/GenBank/DDBJ whole genome shotgun (WGS) entry which is preliminary data.</text>
</comment>
<organism evidence="2 3">
    <name type="scientific">Novosphingobium clariflavum</name>
    <dbReference type="NCBI Taxonomy" id="2029884"/>
    <lineage>
        <taxon>Bacteria</taxon>
        <taxon>Pseudomonadati</taxon>
        <taxon>Pseudomonadota</taxon>
        <taxon>Alphaproteobacteria</taxon>
        <taxon>Sphingomonadales</taxon>
        <taxon>Sphingomonadaceae</taxon>
        <taxon>Novosphingobium</taxon>
    </lineage>
</organism>
<dbReference type="Pfam" id="PF05929">
    <property type="entry name" value="Phage_GPO"/>
    <property type="match status" value="1"/>
</dbReference>
<feature type="compositionally biased region" description="Polar residues" evidence="1">
    <location>
        <begin position="282"/>
        <end position="291"/>
    </location>
</feature>
<gene>
    <name evidence="2" type="ORF">ACFFF8_01070</name>
</gene>
<sequence>MAELRYFRVAVEGDTTDGRKISRQDILDCAETFNPELYGVRINLEHFRAIIPGGSFDMLGDVVAVKAEEIELPVGSVTQKVMALSAAIAPLPAFVEINKKKQKIFSSIEIGQNCRGTGKAYLAGMAATDSPASFGTEALEFAARTPGFYSNRKLAADNLLCQAYEIPQEVFGAEEVNPDPTGIFATIKGMLAQFTGNSSASQQPQAQQEPAGDPPAPAAPQADGALAAFGVLVGQLTSAFEASSKETAAQITRLTADLAGLRTSLENEPSGQFTRRDPATGGLTNAVRTDC</sequence>
<accession>A0ABV6S290</accession>
<dbReference type="InterPro" id="IPR009228">
    <property type="entry name" value="Capsid_scaffold_GpO"/>
</dbReference>
<dbReference type="RefSeq" id="WP_379489263.1">
    <property type="nucleotide sequence ID" value="NZ_JBHLTM010000008.1"/>
</dbReference>
<dbReference type="Proteomes" id="UP001589858">
    <property type="component" value="Unassembled WGS sequence"/>
</dbReference>
<name>A0ABV6S290_9SPHN</name>
<protein>
    <submittedName>
        <fullName evidence="2">GPO family capsid scaffolding protein</fullName>
    </submittedName>
</protein>
<evidence type="ECO:0000313" key="3">
    <source>
        <dbReference type="Proteomes" id="UP001589858"/>
    </source>
</evidence>
<evidence type="ECO:0000313" key="2">
    <source>
        <dbReference type="EMBL" id="MFC0683176.1"/>
    </source>
</evidence>
<dbReference type="EMBL" id="JBHLTM010000008">
    <property type="protein sequence ID" value="MFC0683176.1"/>
    <property type="molecule type" value="Genomic_DNA"/>
</dbReference>
<keyword evidence="3" id="KW-1185">Reference proteome</keyword>
<feature type="region of interest" description="Disordered" evidence="1">
    <location>
        <begin position="263"/>
        <end position="291"/>
    </location>
</feature>
<proteinExistence type="predicted"/>
<feature type="compositionally biased region" description="Low complexity" evidence="1">
    <location>
        <begin position="199"/>
        <end position="211"/>
    </location>
</feature>